<evidence type="ECO:0000256" key="6">
    <source>
        <dbReference type="SAM" id="Phobius"/>
    </source>
</evidence>
<feature type="transmembrane region" description="Helical" evidence="6">
    <location>
        <begin position="12"/>
        <end position="31"/>
    </location>
</feature>
<evidence type="ECO:0000256" key="4">
    <source>
        <dbReference type="ARBA" id="ARBA00022989"/>
    </source>
</evidence>
<dbReference type="InterPro" id="IPR050833">
    <property type="entry name" value="Poly_Biosynth_Transport"/>
</dbReference>
<comment type="caution">
    <text evidence="7">The sequence shown here is derived from an EMBL/GenBank/DDBJ whole genome shotgun (WGS) entry which is preliminary data.</text>
</comment>
<feature type="transmembrane region" description="Helical" evidence="6">
    <location>
        <begin position="239"/>
        <end position="263"/>
    </location>
</feature>
<dbReference type="PANTHER" id="PTHR30250:SF11">
    <property type="entry name" value="O-ANTIGEN TRANSPORTER-RELATED"/>
    <property type="match status" value="1"/>
</dbReference>
<keyword evidence="3 6" id="KW-0812">Transmembrane</keyword>
<feature type="transmembrane region" description="Helical" evidence="6">
    <location>
        <begin position="159"/>
        <end position="178"/>
    </location>
</feature>
<feature type="transmembrane region" description="Helical" evidence="6">
    <location>
        <begin position="275"/>
        <end position="298"/>
    </location>
</feature>
<evidence type="ECO:0000256" key="5">
    <source>
        <dbReference type="ARBA" id="ARBA00023136"/>
    </source>
</evidence>
<evidence type="ECO:0000256" key="1">
    <source>
        <dbReference type="ARBA" id="ARBA00004651"/>
    </source>
</evidence>
<dbReference type="Pfam" id="PF13440">
    <property type="entry name" value="Polysacc_synt_3"/>
    <property type="match status" value="1"/>
</dbReference>
<dbReference type="Proteomes" id="UP001576708">
    <property type="component" value="Unassembled WGS sequence"/>
</dbReference>
<feature type="transmembrane region" description="Helical" evidence="6">
    <location>
        <begin position="199"/>
        <end position="219"/>
    </location>
</feature>
<reference evidence="7 8" key="1">
    <citation type="submission" date="2024-09" db="EMBL/GenBank/DDBJ databases">
        <authorList>
            <person name="Zhang Y."/>
        </authorList>
    </citation>
    <scope>NUCLEOTIDE SEQUENCE [LARGE SCALE GENOMIC DNA]</scope>
    <source>
        <strain evidence="7 8">ZJ318</strain>
    </source>
</reference>
<dbReference type="EMBL" id="JBHFGU010000002">
    <property type="protein sequence ID" value="MFB2619212.1"/>
    <property type="molecule type" value="Genomic_DNA"/>
</dbReference>
<dbReference type="PANTHER" id="PTHR30250">
    <property type="entry name" value="PST FAMILY PREDICTED COLANIC ACID TRANSPORTER"/>
    <property type="match status" value="1"/>
</dbReference>
<dbReference type="RefSeq" id="WP_374915635.1">
    <property type="nucleotide sequence ID" value="NZ_JBCATE010000002.1"/>
</dbReference>
<evidence type="ECO:0000256" key="3">
    <source>
        <dbReference type="ARBA" id="ARBA00022692"/>
    </source>
</evidence>
<feature type="transmembrane region" description="Helical" evidence="6">
    <location>
        <begin position="74"/>
        <end position="97"/>
    </location>
</feature>
<keyword evidence="8" id="KW-1185">Reference proteome</keyword>
<feature type="transmembrane region" description="Helical" evidence="6">
    <location>
        <begin position="103"/>
        <end position="122"/>
    </location>
</feature>
<organism evidence="7 8">
    <name type="scientific">Shewanella mangrovisoli</name>
    <dbReference type="NCBI Taxonomy" id="2864211"/>
    <lineage>
        <taxon>Bacteria</taxon>
        <taxon>Pseudomonadati</taxon>
        <taxon>Pseudomonadota</taxon>
        <taxon>Gammaproteobacteria</taxon>
        <taxon>Alteromonadales</taxon>
        <taxon>Shewanellaceae</taxon>
        <taxon>Shewanella</taxon>
    </lineage>
</organism>
<evidence type="ECO:0000313" key="8">
    <source>
        <dbReference type="Proteomes" id="UP001576708"/>
    </source>
</evidence>
<sequence>MIRSIVKDSFLYLVSKSLVALINISLIYYILKVYGAVEYSKYTIAFILSLCISNFTSTWFSQSYLREKKTVTDSFILFSLFVVFLLIIVFSSIIIFFEEEYSIGVLSFVLLTLSQSIYLIGRTFLQKKREIKKYFYYDLIRMIIILFFCYILSLISQSFLYIIFSYMIGNFVFLLVFLKYVKIKKISFSTQNLNQIYSWFKFGFPVSLWLTIASSQMLIDRYLMSLIFDQETTGFYSSYYDFVLKVCALFVIPISNAIYPILVENEGEIKSYKSLALNLSIACLCVALLISILTYISLSSNLFRTYISIEFDPFFMSVMVFGISLWQFALIFQKPLEMEMKTKLMVLNIICCLVLSTAINILCVNYFGLNVFVYSLAISALLYLFLTYIFVKK</sequence>
<feature type="transmembrane region" description="Helical" evidence="6">
    <location>
        <begin position="43"/>
        <end position="62"/>
    </location>
</feature>
<proteinExistence type="predicted"/>
<feature type="transmembrane region" description="Helical" evidence="6">
    <location>
        <begin position="314"/>
        <end position="332"/>
    </location>
</feature>
<evidence type="ECO:0000256" key="2">
    <source>
        <dbReference type="ARBA" id="ARBA00022475"/>
    </source>
</evidence>
<keyword evidence="4 6" id="KW-1133">Transmembrane helix</keyword>
<feature type="transmembrane region" description="Helical" evidence="6">
    <location>
        <begin position="344"/>
        <end position="367"/>
    </location>
</feature>
<keyword evidence="2" id="KW-1003">Cell membrane</keyword>
<feature type="transmembrane region" description="Helical" evidence="6">
    <location>
        <begin position="373"/>
        <end position="391"/>
    </location>
</feature>
<name>A0ABV4VG12_9GAMM</name>
<evidence type="ECO:0000313" key="7">
    <source>
        <dbReference type="EMBL" id="MFB2619212.1"/>
    </source>
</evidence>
<keyword evidence="5 6" id="KW-0472">Membrane</keyword>
<gene>
    <name evidence="7" type="ORF">ACE02W_05245</name>
</gene>
<protein>
    <submittedName>
        <fullName evidence="7">Lipopolysaccharide biosynthesis protein</fullName>
    </submittedName>
</protein>
<comment type="subcellular location">
    <subcellularLocation>
        <location evidence="1">Cell membrane</location>
        <topology evidence="1">Multi-pass membrane protein</topology>
    </subcellularLocation>
</comment>
<feature type="transmembrane region" description="Helical" evidence="6">
    <location>
        <begin position="134"/>
        <end position="153"/>
    </location>
</feature>
<accession>A0ABV4VG12</accession>